<dbReference type="Proteomes" id="UP001159363">
    <property type="component" value="Chromosome 13"/>
</dbReference>
<dbReference type="EMBL" id="JARBHB010000014">
    <property type="protein sequence ID" value="KAJ8869108.1"/>
    <property type="molecule type" value="Genomic_DNA"/>
</dbReference>
<protein>
    <submittedName>
        <fullName evidence="2">Uncharacterized protein</fullName>
    </submittedName>
</protein>
<comment type="caution">
    <text evidence="2">The sequence shown here is derived from an EMBL/GenBank/DDBJ whole genome shotgun (WGS) entry which is preliminary data.</text>
</comment>
<name>A0ABQ9G9K3_9NEOP</name>
<organism evidence="2 3">
    <name type="scientific">Dryococelus australis</name>
    <dbReference type="NCBI Taxonomy" id="614101"/>
    <lineage>
        <taxon>Eukaryota</taxon>
        <taxon>Metazoa</taxon>
        <taxon>Ecdysozoa</taxon>
        <taxon>Arthropoda</taxon>
        <taxon>Hexapoda</taxon>
        <taxon>Insecta</taxon>
        <taxon>Pterygota</taxon>
        <taxon>Neoptera</taxon>
        <taxon>Polyneoptera</taxon>
        <taxon>Phasmatodea</taxon>
        <taxon>Verophasmatodea</taxon>
        <taxon>Anareolatae</taxon>
        <taxon>Phasmatidae</taxon>
        <taxon>Eurycanthinae</taxon>
        <taxon>Dryococelus</taxon>
    </lineage>
</organism>
<keyword evidence="3" id="KW-1185">Reference proteome</keyword>
<sequence length="739" mass="80305">MDEWLSFSDRRAAGEVTSGREICDCEYQAVKGAAGRLDYWTGCVIERHNKLLIHSDTSNVPTNNAIDMNEVSFDRPCDYDASMTLSRHRARARLGGGPRRPGVYLATAVCQRAVIGAKRKLSSIFSDLPDLPTKPAAANFKWGINPMRMIDMSMEQRRNEENVRSPRKPLRTTASSGTIPTCENPEHSRFRFTRSFWATSRTGPGLKSVLEMGQPAGAGRPGPAPRIEGQAQACQMAVTSPLNNTGPHITLHLAAAPPPPSITFFLSTHPLARSCVGLPSVVDLRPPALSIVALDSVTKENGIYGVYSTYEFLMTRATSVSHIHSEASFVKKKKQDSKHSATQPVEALRRPDRVYRIVYITHAKVVYGRPPSAKTGAGRSANREYLACVAEAMLFWRVAYSRPQHTPAQFSEVWLSATQCQQQAAPSRCPPLYLTRSASKIWGGGMWAALSSEVLIADEGETRRVWSRAGMKVRGKLEIPEETCQPAASSGTISTCENQWWATPPGIEPGSPWWGVMDQQRTSCVFVDVSPNKIVYVTSSQLGPLPGAWDVVRPAAAIKRSVSSAEARVAIDRPAVARGSRRADPPTLHVGLPYSPPAASYSANLSAAEKKSRSRRVMERVHFERETTAIGTRSKLVFSAGLWVSVRAARECVGTRSAVWSRGGMLRGVAMETAGAVPGVASQPVAGLSSRLAGLAIDAPFLREGEEWCLALPPRLPGWPGETVSATARAAVSAWMTPV</sequence>
<feature type="compositionally biased region" description="Polar residues" evidence="1">
    <location>
        <begin position="172"/>
        <end position="181"/>
    </location>
</feature>
<reference evidence="2 3" key="1">
    <citation type="submission" date="2023-02" db="EMBL/GenBank/DDBJ databases">
        <title>LHISI_Scaffold_Assembly.</title>
        <authorList>
            <person name="Stuart O.P."/>
            <person name="Cleave R."/>
            <person name="Magrath M.J.L."/>
            <person name="Mikheyev A.S."/>
        </authorList>
    </citation>
    <scope>NUCLEOTIDE SEQUENCE [LARGE SCALE GENOMIC DNA]</scope>
    <source>
        <strain evidence="2">Daus_M_001</strain>
        <tissue evidence="2">Leg muscle</tissue>
    </source>
</reference>
<proteinExistence type="predicted"/>
<evidence type="ECO:0000313" key="2">
    <source>
        <dbReference type="EMBL" id="KAJ8869108.1"/>
    </source>
</evidence>
<feature type="region of interest" description="Disordered" evidence="1">
    <location>
        <begin position="160"/>
        <end position="185"/>
    </location>
</feature>
<gene>
    <name evidence="2" type="ORF">PR048_030674</name>
</gene>
<evidence type="ECO:0000256" key="1">
    <source>
        <dbReference type="SAM" id="MobiDB-lite"/>
    </source>
</evidence>
<accession>A0ABQ9G9K3</accession>
<evidence type="ECO:0000313" key="3">
    <source>
        <dbReference type="Proteomes" id="UP001159363"/>
    </source>
</evidence>